<dbReference type="EMBL" id="FUYG01000005">
    <property type="protein sequence ID" value="SKA95858.1"/>
    <property type="molecule type" value="Genomic_DNA"/>
</dbReference>
<accession>A0A1T4Y301</accession>
<sequence>MRNKIIVVGVIAAAIYLAGARSHRPVKGKQSETLRHQAERLWRDPKNAKARKKLGKKIAAKVSDLKK</sequence>
<reference evidence="3" key="4">
    <citation type="submission" date="2017-02" db="EMBL/GenBank/DDBJ databases">
        <authorList>
            <person name="Peterson S.W."/>
        </authorList>
    </citation>
    <scope>NUCLEOTIDE SEQUENCE [LARGE SCALE GENOMIC DNA]</scope>
    <source>
        <strain evidence="3">VKM Ac-2052</strain>
    </source>
</reference>
<evidence type="ECO:0000313" key="2">
    <source>
        <dbReference type="EMBL" id="KJC64644.1"/>
    </source>
</evidence>
<name>A0A1T4Y301_9MICO</name>
<evidence type="ECO:0000313" key="4">
    <source>
        <dbReference type="Proteomes" id="UP000032503"/>
    </source>
</evidence>
<evidence type="ECO:0000313" key="5">
    <source>
        <dbReference type="Proteomes" id="UP000189735"/>
    </source>
</evidence>
<organism evidence="3 5">
    <name type="scientific">Agreia bicolorata</name>
    <dbReference type="NCBI Taxonomy" id="110935"/>
    <lineage>
        <taxon>Bacteria</taxon>
        <taxon>Bacillati</taxon>
        <taxon>Actinomycetota</taxon>
        <taxon>Actinomycetes</taxon>
        <taxon>Micrococcales</taxon>
        <taxon>Microbacteriaceae</taxon>
        <taxon>Agreia</taxon>
    </lineage>
</organism>
<dbReference type="Proteomes" id="UP000189735">
    <property type="component" value="Unassembled WGS sequence"/>
</dbReference>
<reference evidence="2" key="2">
    <citation type="submission" date="2015-02" db="EMBL/GenBank/DDBJ databases">
        <authorList>
            <person name="Vasilyev I.Y."/>
            <person name="Siniagina M.N."/>
            <person name="Malanin S.Y."/>
            <person name="Boulygina E.A."/>
            <person name="Grygoryeva T.V."/>
            <person name="Yarullina D.R."/>
            <person name="Ilinskaya O.N."/>
        </authorList>
    </citation>
    <scope>NUCLEOTIDE SEQUENCE</scope>
    <source>
        <strain evidence="2">VKM Ac-1804</strain>
    </source>
</reference>
<gene>
    <name evidence="3" type="ORF">SAMN06295879_2104</name>
    <name evidence="2" type="ORF">TZ00_09950</name>
</gene>
<protein>
    <submittedName>
        <fullName evidence="3">Uncharacterized protein</fullName>
    </submittedName>
</protein>
<reference evidence="2 4" key="1">
    <citation type="journal article" date="2001" name="Int. J. Syst. Evol. Microbiol.">
        <title>Agreia bicolorata gen. nov., sp. nov., to accommodate actinobacteria isolated from narrow reed grass infected by the nematode Heteroanguina graminophila.</title>
        <authorList>
            <person name="Evtushenko L.I."/>
            <person name="Dorofeeva L.V."/>
            <person name="Dobrovolskaya T.G."/>
            <person name="Streshinskaya G.M."/>
            <person name="Subbotin S.A."/>
            <person name="Tiedje J.M."/>
        </authorList>
    </citation>
    <scope>NUCLEOTIDE SEQUENCE [LARGE SCALE GENOMIC DNA]</scope>
    <source>
        <strain evidence="2 4">VKM Ac-1804</strain>
    </source>
</reference>
<feature type="compositionally biased region" description="Basic residues" evidence="1">
    <location>
        <begin position="48"/>
        <end position="59"/>
    </location>
</feature>
<feature type="region of interest" description="Disordered" evidence="1">
    <location>
        <begin position="46"/>
        <end position="67"/>
    </location>
</feature>
<dbReference type="Proteomes" id="UP000032503">
    <property type="component" value="Unassembled WGS sequence"/>
</dbReference>
<dbReference type="RefSeq" id="WP_044441227.1">
    <property type="nucleotide sequence ID" value="NZ_FUYG01000005.1"/>
</dbReference>
<keyword evidence="4" id="KW-1185">Reference proteome</keyword>
<evidence type="ECO:0000256" key="1">
    <source>
        <dbReference type="SAM" id="MobiDB-lite"/>
    </source>
</evidence>
<dbReference type="EMBL" id="JYFC01000003">
    <property type="protein sequence ID" value="KJC64644.1"/>
    <property type="molecule type" value="Genomic_DNA"/>
</dbReference>
<reference evidence="5" key="3">
    <citation type="submission" date="2017-02" db="EMBL/GenBank/DDBJ databases">
        <authorList>
            <person name="Varghese N."/>
            <person name="Submissions S."/>
        </authorList>
    </citation>
    <scope>NUCLEOTIDE SEQUENCE [LARGE SCALE GENOMIC DNA]</scope>
    <source>
        <strain evidence="5">VKM Ac-2052</strain>
    </source>
</reference>
<dbReference type="AlphaFoldDB" id="A0A1T4Y301"/>
<evidence type="ECO:0000313" key="3">
    <source>
        <dbReference type="EMBL" id="SKA95858.1"/>
    </source>
</evidence>
<proteinExistence type="predicted"/>